<dbReference type="InterPro" id="IPR012816">
    <property type="entry name" value="NADAR"/>
</dbReference>
<proteinExistence type="predicted"/>
<dbReference type="Pfam" id="PF08719">
    <property type="entry name" value="NADAR"/>
    <property type="match status" value="1"/>
</dbReference>
<dbReference type="NCBIfam" id="TIGR02464">
    <property type="entry name" value="ribofla_fusion"/>
    <property type="match status" value="1"/>
</dbReference>
<protein>
    <submittedName>
        <fullName evidence="4">NADAR family protein</fullName>
    </submittedName>
</protein>
<organism evidence="4 5">
    <name type="scientific">Candidatus Parabacteroides intestinigallinarum</name>
    <dbReference type="NCBI Taxonomy" id="2838722"/>
    <lineage>
        <taxon>Bacteria</taxon>
        <taxon>Pseudomonadati</taxon>
        <taxon>Bacteroidota</taxon>
        <taxon>Bacteroidia</taxon>
        <taxon>Bacteroidales</taxon>
        <taxon>Tannerellaceae</taxon>
        <taxon>Parabacteroides</taxon>
    </lineage>
</organism>
<comment type="catalytic activity">
    <reaction evidence="1">
        <text>5-amino-6-(5-phospho-D-ribosylamino)uracil + H2O = 5,6-diaminouracil + D-ribose 5-phosphate</text>
        <dbReference type="Rhea" id="RHEA:55020"/>
        <dbReference type="ChEBI" id="CHEBI:15377"/>
        <dbReference type="ChEBI" id="CHEBI:46252"/>
        <dbReference type="ChEBI" id="CHEBI:58453"/>
        <dbReference type="ChEBI" id="CHEBI:78346"/>
    </reaction>
</comment>
<gene>
    <name evidence="4" type="ORF">H9848_07100</name>
</gene>
<dbReference type="Proteomes" id="UP000823847">
    <property type="component" value="Unassembled WGS sequence"/>
</dbReference>
<dbReference type="SUPFAM" id="SSF143990">
    <property type="entry name" value="YbiA-like"/>
    <property type="match status" value="1"/>
</dbReference>
<evidence type="ECO:0000259" key="3">
    <source>
        <dbReference type="Pfam" id="PF08719"/>
    </source>
</evidence>
<dbReference type="InterPro" id="IPR037238">
    <property type="entry name" value="YbiA-like_sf"/>
</dbReference>
<evidence type="ECO:0000313" key="5">
    <source>
        <dbReference type="Proteomes" id="UP000823847"/>
    </source>
</evidence>
<dbReference type="Gene3D" id="1.10.357.40">
    <property type="entry name" value="YbiA-like"/>
    <property type="match status" value="1"/>
</dbReference>
<dbReference type="CDD" id="cd15457">
    <property type="entry name" value="NADAR"/>
    <property type="match status" value="1"/>
</dbReference>
<dbReference type="AlphaFoldDB" id="A0A9D1XUN6"/>
<evidence type="ECO:0000313" key="4">
    <source>
        <dbReference type="EMBL" id="HIX86359.1"/>
    </source>
</evidence>
<reference evidence="4" key="1">
    <citation type="journal article" date="2021" name="PeerJ">
        <title>Extensive microbial diversity within the chicken gut microbiome revealed by metagenomics and culture.</title>
        <authorList>
            <person name="Gilroy R."/>
            <person name="Ravi A."/>
            <person name="Getino M."/>
            <person name="Pursley I."/>
            <person name="Horton D.L."/>
            <person name="Alikhan N.F."/>
            <person name="Baker D."/>
            <person name="Gharbi K."/>
            <person name="Hall N."/>
            <person name="Watson M."/>
            <person name="Adriaenssens E.M."/>
            <person name="Foster-Nyarko E."/>
            <person name="Jarju S."/>
            <person name="Secka A."/>
            <person name="Antonio M."/>
            <person name="Oren A."/>
            <person name="Chaudhuri R.R."/>
            <person name="La Ragione R."/>
            <person name="Hildebrand F."/>
            <person name="Pallen M.J."/>
        </authorList>
    </citation>
    <scope>NUCLEOTIDE SEQUENCE</scope>
    <source>
        <strain evidence="4">ChiHecec2B26-12326</strain>
    </source>
</reference>
<evidence type="ECO:0000256" key="1">
    <source>
        <dbReference type="ARBA" id="ARBA00000022"/>
    </source>
</evidence>
<comment type="caution">
    <text evidence="4">The sequence shown here is derived from an EMBL/GenBank/DDBJ whole genome shotgun (WGS) entry which is preliminary data.</text>
</comment>
<evidence type="ECO:0000256" key="2">
    <source>
        <dbReference type="ARBA" id="ARBA00000751"/>
    </source>
</evidence>
<reference evidence="4" key="2">
    <citation type="submission" date="2021-04" db="EMBL/GenBank/DDBJ databases">
        <authorList>
            <person name="Gilroy R."/>
        </authorList>
    </citation>
    <scope>NUCLEOTIDE SEQUENCE</scope>
    <source>
        <strain evidence="4">ChiHecec2B26-12326</strain>
    </source>
</reference>
<accession>A0A9D1XUN6</accession>
<name>A0A9D1XUN6_9BACT</name>
<comment type="catalytic activity">
    <reaction evidence="2">
        <text>2,5-diamino-6-hydroxy-4-(5-phosphoribosylamino)-pyrimidine + H2O = 2,5,6-triamino-4-hydroxypyrimidine + D-ribose 5-phosphate</text>
        <dbReference type="Rhea" id="RHEA:23436"/>
        <dbReference type="ChEBI" id="CHEBI:15377"/>
        <dbReference type="ChEBI" id="CHEBI:58614"/>
        <dbReference type="ChEBI" id="CHEBI:78346"/>
        <dbReference type="ChEBI" id="CHEBI:137796"/>
    </reaction>
</comment>
<dbReference type="EMBL" id="DXEN01000054">
    <property type="protein sequence ID" value="HIX86359.1"/>
    <property type="molecule type" value="Genomic_DNA"/>
</dbReference>
<feature type="domain" description="NADAR" evidence="3">
    <location>
        <begin position="20"/>
        <end position="177"/>
    </location>
</feature>
<sequence length="183" mass="21151">MERKYTIDSVMRMYAPRFLFFWGHTEKGGNVSDACLSQWYTCYFFVDGVSYCCAEQYMMARKALLFGDREAYRQILETTDPMKMKKIGRLIQGYDDATWGRHKFQIVVEGNYAKFSQNPHLSSYLCRTGDKVLVEASPYDTIWGIGMSKDDKDVCFPRLWEGENLLGFALMEVRDLLNGESAG</sequence>